<evidence type="ECO:0000313" key="3">
    <source>
        <dbReference type="Proteomes" id="UP000694522"/>
    </source>
</evidence>
<reference evidence="2" key="2">
    <citation type="submission" date="2025-09" db="UniProtKB">
        <authorList>
            <consortium name="Ensembl"/>
        </authorList>
    </citation>
    <scope>IDENTIFICATION</scope>
</reference>
<feature type="region of interest" description="Disordered" evidence="1">
    <location>
        <begin position="61"/>
        <end position="92"/>
    </location>
</feature>
<proteinExistence type="predicted"/>
<name>A0A8B9IXJ2_9PSIT</name>
<evidence type="ECO:0000313" key="2">
    <source>
        <dbReference type="Ensembl" id="ENSACOP00000012692.1"/>
    </source>
</evidence>
<accession>A0A8B9IXJ2</accession>
<reference evidence="2" key="1">
    <citation type="submission" date="2025-08" db="UniProtKB">
        <authorList>
            <consortium name="Ensembl"/>
        </authorList>
    </citation>
    <scope>IDENTIFICATION</scope>
</reference>
<protein>
    <submittedName>
        <fullName evidence="2">Uncharacterized protein</fullName>
    </submittedName>
</protein>
<dbReference type="Ensembl" id="ENSACOT00000013140.1">
    <property type="protein sequence ID" value="ENSACOP00000012692.1"/>
    <property type="gene ID" value="ENSACOG00000008815.1"/>
</dbReference>
<dbReference type="Proteomes" id="UP000694522">
    <property type="component" value="Unplaced"/>
</dbReference>
<feature type="compositionally biased region" description="Low complexity" evidence="1">
    <location>
        <begin position="61"/>
        <end position="77"/>
    </location>
</feature>
<sequence length="133" mass="13942">MLSPWPLTSARLSGARWQPCMYAVSMSMQCARLSLRAQGSGYGPGWGTGVGTGPGLLTPACRGAGRAHGTAGRPAGGNWPSPAPSSSPVGRKCLRTSVGHREAPVSPPEPHTAPRQRQILPCRACELMPIFRV</sequence>
<dbReference type="AlphaFoldDB" id="A0A8B9IXJ2"/>
<keyword evidence="3" id="KW-1185">Reference proteome</keyword>
<organism evidence="2 3">
    <name type="scientific">Amazona collaria</name>
    <name type="common">yellow-billed parrot</name>
    <dbReference type="NCBI Taxonomy" id="241587"/>
    <lineage>
        <taxon>Eukaryota</taxon>
        <taxon>Metazoa</taxon>
        <taxon>Chordata</taxon>
        <taxon>Craniata</taxon>
        <taxon>Vertebrata</taxon>
        <taxon>Euteleostomi</taxon>
        <taxon>Archelosauria</taxon>
        <taxon>Archosauria</taxon>
        <taxon>Dinosauria</taxon>
        <taxon>Saurischia</taxon>
        <taxon>Theropoda</taxon>
        <taxon>Coelurosauria</taxon>
        <taxon>Aves</taxon>
        <taxon>Neognathae</taxon>
        <taxon>Neoaves</taxon>
        <taxon>Telluraves</taxon>
        <taxon>Australaves</taxon>
        <taxon>Psittaciformes</taxon>
        <taxon>Psittacidae</taxon>
        <taxon>Amazona</taxon>
    </lineage>
</organism>
<evidence type="ECO:0000256" key="1">
    <source>
        <dbReference type="SAM" id="MobiDB-lite"/>
    </source>
</evidence>